<evidence type="ECO:0000256" key="9">
    <source>
        <dbReference type="ARBA" id="ARBA00022960"/>
    </source>
</evidence>
<dbReference type="Proteomes" id="UP000623958">
    <property type="component" value="Unassembled WGS sequence"/>
</dbReference>
<feature type="domain" description="Peptidase S11 D-Ala-D-Ala carboxypeptidase A C-terminal" evidence="16">
    <location>
        <begin position="317"/>
        <end position="407"/>
    </location>
</feature>
<keyword evidence="8" id="KW-0378">Hydrolase</keyword>
<keyword evidence="5 17" id="KW-0121">Carboxypeptidase</keyword>
<dbReference type="GO" id="GO:0009002">
    <property type="term" value="F:serine-type D-Ala-D-Ala carboxypeptidase activity"/>
    <property type="evidence" value="ECO:0007669"/>
    <property type="project" value="UniProtKB-EC"/>
</dbReference>
<proteinExistence type="inferred from homology"/>
<feature type="binding site" evidence="14">
    <location>
        <position position="267"/>
    </location>
    <ligand>
        <name>substrate</name>
    </ligand>
</feature>
<reference evidence="17" key="2">
    <citation type="submission" date="2020-09" db="EMBL/GenBank/DDBJ databases">
        <authorList>
            <person name="Sun Q."/>
            <person name="Ohkuma M."/>
        </authorList>
    </citation>
    <scope>NUCLEOTIDE SEQUENCE</scope>
    <source>
        <strain evidence="17">JCM 13306</strain>
    </source>
</reference>
<keyword evidence="7" id="KW-0732">Signal</keyword>
<dbReference type="AlphaFoldDB" id="A0A919F9G8"/>
<dbReference type="Pfam" id="PF07943">
    <property type="entry name" value="PBP5_C"/>
    <property type="match status" value="1"/>
</dbReference>
<gene>
    <name evidence="17" type="primary">dacC</name>
    <name evidence="17" type="ORF">GCM10009090_27910</name>
</gene>
<dbReference type="SMART" id="SM00936">
    <property type="entry name" value="PBP5_C"/>
    <property type="match status" value="1"/>
</dbReference>
<dbReference type="PRINTS" id="PR00725">
    <property type="entry name" value="DADACBPTASE1"/>
</dbReference>
<dbReference type="GO" id="GO:0009252">
    <property type="term" value="P:peptidoglycan biosynthetic process"/>
    <property type="evidence" value="ECO:0007669"/>
    <property type="project" value="UniProtKB-KW"/>
</dbReference>
<evidence type="ECO:0000256" key="3">
    <source>
        <dbReference type="ARBA" id="ARBA00007164"/>
    </source>
</evidence>
<evidence type="ECO:0000256" key="13">
    <source>
        <dbReference type="PIRSR" id="PIRSR618044-1"/>
    </source>
</evidence>
<dbReference type="GO" id="GO:0008360">
    <property type="term" value="P:regulation of cell shape"/>
    <property type="evidence" value="ECO:0007669"/>
    <property type="project" value="UniProtKB-KW"/>
</dbReference>
<dbReference type="GO" id="GO:0071555">
    <property type="term" value="P:cell wall organization"/>
    <property type="evidence" value="ECO:0007669"/>
    <property type="project" value="UniProtKB-KW"/>
</dbReference>
<feature type="active site" evidence="13">
    <location>
        <position position="165"/>
    </location>
</feature>
<dbReference type="PANTHER" id="PTHR21581">
    <property type="entry name" value="D-ALANYL-D-ALANINE CARBOXYPEPTIDASE"/>
    <property type="match status" value="1"/>
</dbReference>
<keyword evidence="11" id="KW-0961">Cell wall biogenesis/degradation</keyword>
<dbReference type="InterPro" id="IPR001967">
    <property type="entry name" value="Peptidase_S11_N"/>
</dbReference>
<comment type="catalytic activity">
    <reaction evidence="12">
        <text>Preferential cleavage: (Ac)2-L-Lys-D-Ala-|-D-Ala. Also transpeptidation of peptidyl-alanyl moieties that are N-acyl substituents of D-alanine.</text>
        <dbReference type="EC" id="3.4.16.4"/>
    </reaction>
</comment>
<evidence type="ECO:0000256" key="14">
    <source>
        <dbReference type="PIRSR" id="PIRSR618044-2"/>
    </source>
</evidence>
<comment type="pathway">
    <text evidence="2">Cell wall biogenesis; peptidoglycan biosynthesis.</text>
</comment>
<protein>
    <recommendedName>
        <fullName evidence="4">serine-type D-Ala-D-Ala carboxypeptidase</fullName>
        <ecNumber evidence="4">3.4.16.4</ecNumber>
    </recommendedName>
</protein>
<keyword evidence="10" id="KW-0573">Peptidoglycan synthesis</keyword>
<dbReference type="SUPFAM" id="SSF69189">
    <property type="entry name" value="Penicillin-binding protein associated domain"/>
    <property type="match status" value="1"/>
</dbReference>
<dbReference type="Gene3D" id="3.40.710.10">
    <property type="entry name" value="DD-peptidase/beta-lactamase superfamily"/>
    <property type="match status" value="1"/>
</dbReference>
<evidence type="ECO:0000259" key="16">
    <source>
        <dbReference type="SMART" id="SM00936"/>
    </source>
</evidence>
<reference evidence="17" key="1">
    <citation type="journal article" date="2014" name="Int. J. Syst. Evol. Microbiol.">
        <title>Complete genome sequence of Corynebacterium casei LMG S-19264T (=DSM 44701T), isolated from a smear-ripened cheese.</title>
        <authorList>
            <consortium name="US DOE Joint Genome Institute (JGI-PGF)"/>
            <person name="Walter F."/>
            <person name="Albersmeier A."/>
            <person name="Kalinowski J."/>
            <person name="Ruckert C."/>
        </authorList>
    </citation>
    <scope>NUCLEOTIDE SEQUENCE</scope>
    <source>
        <strain evidence="17">JCM 13306</strain>
    </source>
</reference>
<evidence type="ECO:0000313" key="17">
    <source>
        <dbReference type="EMBL" id="GHH57163.1"/>
    </source>
</evidence>
<name>A0A919F9G8_9XANT</name>
<keyword evidence="18" id="KW-1185">Reference proteome</keyword>
<evidence type="ECO:0000256" key="10">
    <source>
        <dbReference type="ARBA" id="ARBA00022984"/>
    </source>
</evidence>
<dbReference type="InterPro" id="IPR015956">
    <property type="entry name" value="Peniciliin-bd_prot_C_sf"/>
</dbReference>
<dbReference type="InterPro" id="IPR037167">
    <property type="entry name" value="Peptidase_S11_C_sf"/>
</dbReference>
<evidence type="ECO:0000256" key="7">
    <source>
        <dbReference type="ARBA" id="ARBA00022729"/>
    </source>
</evidence>
<comment type="function">
    <text evidence="1">Removes C-terminal D-alanyl residues from sugar-peptide cell wall precursors.</text>
</comment>
<evidence type="ECO:0000256" key="11">
    <source>
        <dbReference type="ARBA" id="ARBA00023316"/>
    </source>
</evidence>
<dbReference type="SUPFAM" id="SSF56601">
    <property type="entry name" value="beta-lactamase/transpeptidase-like"/>
    <property type="match status" value="1"/>
</dbReference>
<evidence type="ECO:0000256" key="2">
    <source>
        <dbReference type="ARBA" id="ARBA00004752"/>
    </source>
</evidence>
<evidence type="ECO:0000256" key="1">
    <source>
        <dbReference type="ARBA" id="ARBA00003217"/>
    </source>
</evidence>
<evidence type="ECO:0000313" key="18">
    <source>
        <dbReference type="Proteomes" id="UP000623958"/>
    </source>
</evidence>
<dbReference type="GO" id="GO:0006508">
    <property type="term" value="P:proteolysis"/>
    <property type="evidence" value="ECO:0007669"/>
    <property type="project" value="UniProtKB-KW"/>
</dbReference>
<organism evidence="17 18">
    <name type="scientific">Xanthomonas boreopolis</name>
    <dbReference type="NCBI Taxonomy" id="86183"/>
    <lineage>
        <taxon>Bacteria</taxon>
        <taxon>Pseudomonadati</taxon>
        <taxon>Pseudomonadota</taxon>
        <taxon>Gammaproteobacteria</taxon>
        <taxon>Lysobacterales</taxon>
        <taxon>Lysobacteraceae</taxon>
        <taxon>Xanthomonas</taxon>
    </lineage>
</organism>
<keyword evidence="9" id="KW-0133">Cell shape</keyword>
<feature type="active site" description="Acyl-ester intermediate" evidence="13">
    <location>
        <position position="100"/>
    </location>
</feature>
<dbReference type="InterPro" id="IPR012907">
    <property type="entry name" value="Peptidase_S11_C"/>
</dbReference>
<dbReference type="InterPro" id="IPR012338">
    <property type="entry name" value="Beta-lactam/transpept-like"/>
</dbReference>
<dbReference type="RefSeq" id="WP_434026374.1">
    <property type="nucleotide sequence ID" value="NZ_BNBA01000024.1"/>
</dbReference>
<evidence type="ECO:0000256" key="4">
    <source>
        <dbReference type="ARBA" id="ARBA00012448"/>
    </source>
</evidence>
<sequence length="425" mass="45987">MKSRFASPSQEHVASLRKRARPGARTLLLAGVALATLAIGLVSAQTPTPQPAAAKPAAPAQVQIPPAPAPAVSKAWIVMDYASGQVLAGENIHERLAPASMTKVLTSYVIAAEMKNGKISRDDQVMMTENAWRKGGAGTDGSYSGFPVNKTARLEDMEKGMVVQSGNDAAIALAEHVAGSEEAFVALMNSYAQRIGMKDSQFMDATGLSAEGHYSSAYDMALLGRALIRDFPETYAYNKIKELTVGGITQPNRNLLLWRDPSVDGIKTGHTSEAGYCIINSAIRGDQRVITVIFGDTSEKQRATDSLALLNWAFRFYETHRLYEPGKVVAQQKVWKGKGDQVQLGVAAPLLVSVPRGRYDALKPSIEVPKQLIAPIKQGQQIGTVKVTLDGKVVAQSPLVATAAVEEGGFFKRLWDSFWMWWESE</sequence>
<dbReference type="Pfam" id="PF00768">
    <property type="entry name" value="Peptidase_S11"/>
    <property type="match status" value="1"/>
</dbReference>
<evidence type="ECO:0000256" key="8">
    <source>
        <dbReference type="ARBA" id="ARBA00022801"/>
    </source>
</evidence>
<evidence type="ECO:0000256" key="12">
    <source>
        <dbReference type="ARBA" id="ARBA00034000"/>
    </source>
</evidence>
<evidence type="ECO:0000256" key="15">
    <source>
        <dbReference type="RuleBase" id="RU004016"/>
    </source>
</evidence>
<comment type="similarity">
    <text evidence="3 15">Belongs to the peptidase S11 family.</text>
</comment>
<dbReference type="InterPro" id="IPR018044">
    <property type="entry name" value="Peptidase_S11"/>
</dbReference>
<accession>A0A919F9G8</accession>
<evidence type="ECO:0000256" key="5">
    <source>
        <dbReference type="ARBA" id="ARBA00022645"/>
    </source>
</evidence>
<dbReference type="EC" id="3.4.16.4" evidence="4"/>
<keyword evidence="6" id="KW-0645">Protease</keyword>
<comment type="caution">
    <text evidence="17">The sequence shown here is derived from an EMBL/GenBank/DDBJ whole genome shotgun (WGS) entry which is preliminary data.</text>
</comment>
<dbReference type="EMBL" id="BNBA01000024">
    <property type="protein sequence ID" value="GHH57163.1"/>
    <property type="molecule type" value="Genomic_DNA"/>
</dbReference>
<dbReference type="Gene3D" id="2.60.410.10">
    <property type="entry name" value="D-Ala-D-Ala carboxypeptidase, C-terminal domain"/>
    <property type="match status" value="1"/>
</dbReference>
<evidence type="ECO:0000256" key="6">
    <source>
        <dbReference type="ARBA" id="ARBA00022670"/>
    </source>
</evidence>
<dbReference type="PANTHER" id="PTHR21581:SF6">
    <property type="entry name" value="TRAFFICKING PROTEIN PARTICLE COMPLEX SUBUNIT 12"/>
    <property type="match status" value="1"/>
</dbReference>
<feature type="active site" description="Proton acceptor" evidence="13">
    <location>
        <position position="103"/>
    </location>
</feature>